<keyword evidence="1" id="KW-1133">Transmembrane helix</keyword>
<feature type="transmembrane region" description="Helical" evidence="1">
    <location>
        <begin position="58"/>
        <end position="79"/>
    </location>
</feature>
<organism evidence="3 4">
    <name type="scientific">Ceriporiopsis subvermispora (strain B)</name>
    <name type="common">White-rot fungus</name>
    <name type="synonym">Gelatoporia subvermispora</name>
    <dbReference type="NCBI Taxonomy" id="914234"/>
    <lineage>
        <taxon>Eukaryota</taxon>
        <taxon>Fungi</taxon>
        <taxon>Dikarya</taxon>
        <taxon>Basidiomycota</taxon>
        <taxon>Agaricomycotina</taxon>
        <taxon>Agaricomycetes</taxon>
        <taxon>Polyporales</taxon>
        <taxon>Gelatoporiaceae</taxon>
        <taxon>Gelatoporia</taxon>
    </lineage>
</organism>
<proteinExistence type="predicted"/>
<gene>
    <name evidence="3" type="ORF">CERSUDRAFT_115898</name>
</gene>
<evidence type="ECO:0000313" key="3">
    <source>
        <dbReference type="EMBL" id="EMD35953.1"/>
    </source>
</evidence>
<evidence type="ECO:0000256" key="1">
    <source>
        <dbReference type="SAM" id="Phobius"/>
    </source>
</evidence>
<feature type="transmembrane region" description="Helical" evidence="1">
    <location>
        <begin position="99"/>
        <end position="117"/>
    </location>
</feature>
<keyword evidence="4" id="KW-1185">Reference proteome</keyword>
<feature type="domain" description="DUF6533" evidence="2">
    <location>
        <begin position="25"/>
        <end position="72"/>
    </location>
</feature>
<evidence type="ECO:0000259" key="2">
    <source>
        <dbReference type="Pfam" id="PF20151"/>
    </source>
</evidence>
<keyword evidence="1" id="KW-0472">Membrane</keyword>
<dbReference type="Proteomes" id="UP000016930">
    <property type="component" value="Unassembled WGS sequence"/>
</dbReference>
<accession>M2QFZ3</accession>
<name>M2QFZ3_CERS8</name>
<protein>
    <recommendedName>
        <fullName evidence="2">DUF6533 domain-containing protein</fullName>
    </recommendedName>
</protein>
<dbReference type="Pfam" id="PF20151">
    <property type="entry name" value="DUF6533"/>
    <property type="match status" value="1"/>
</dbReference>
<feature type="transmembrane region" description="Helical" evidence="1">
    <location>
        <begin position="129"/>
        <end position="152"/>
    </location>
</feature>
<dbReference type="EMBL" id="KB445799">
    <property type="protein sequence ID" value="EMD35953.1"/>
    <property type="molecule type" value="Genomic_DNA"/>
</dbReference>
<reference evidence="3 4" key="1">
    <citation type="journal article" date="2012" name="Proc. Natl. Acad. Sci. U.S.A.">
        <title>Comparative genomics of Ceriporiopsis subvermispora and Phanerochaete chrysosporium provide insight into selective ligninolysis.</title>
        <authorList>
            <person name="Fernandez-Fueyo E."/>
            <person name="Ruiz-Duenas F.J."/>
            <person name="Ferreira P."/>
            <person name="Floudas D."/>
            <person name="Hibbett D.S."/>
            <person name="Canessa P."/>
            <person name="Larrondo L.F."/>
            <person name="James T.Y."/>
            <person name="Seelenfreund D."/>
            <person name="Lobos S."/>
            <person name="Polanco R."/>
            <person name="Tello M."/>
            <person name="Honda Y."/>
            <person name="Watanabe T."/>
            <person name="Watanabe T."/>
            <person name="Ryu J.S."/>
            <person name="Kubicek C.P."/>
            <person name="Schmoll M."/>
            <person name="Gaskell J."/>
            <person name="Hammel K.E."/>
            <person name="St John F.J."/>
            <person name="Vanden Wymelenberg A."/>
            <person name="Sabat G."/>
            <person name="Splinter BonDurant S."/>
            <person name="Syed K."/>
            <person name="Yadav J.S."/>
            <person name="Doddapaneni H."/>
            <person name="Subramanian V."/>
            <person name="Lavin J.L."/>
            <person name="Oguiza J.A."/>
            <person name="Perez G."/>
            <person name="Pisabarro A.G."/>
            <person name="Ramirez L."/>
            <person name="Santoyo F."/>
            <person name="Master E."/>
            <person name="Coutinho P.M."/>
            <person name="Henrissat B."/>
            <person name="Lombard V."/>
            <person name="Magnuson J.K."/>
            <person name="Kuees U."/>
            <person name="Hori C."/>
            <person name="Igarashi K."/>
            <person name="Samejima M."/>
            <person name="Held B.W."/>
            <person name="Barry K.W."/>
            <person name="LaButti K.M."/>
            <person name="Lapidus A."/>
            <person name="Lindquist E.A."/>
            <person name="Lucas S.M."/>
            <person name="Riley R."/>
            <person name="Salamov A.A."/>
            <person name="Hoffmeister D."/>
            <person name="Schwenk D."/>
            <person name="Hadar Y."/>
            <person name="Yarden O."/>
            <person name="de Vries R.P."/>
            <person name="Wiebenga A."/>
            <person name="Stenlid J."/>
            <person name="Eastwood D."/>
            <person name="Grigoriev I.V."/>
            <person name="Berka R.M."/>
            <person name="Blanchette R.A."/>
            <person name="Kersten P."/>
            <person name="Martinez A.T."/>
            <person name="Vicuna R."/>
            <person name="Cullen D."/>
        </authorList>
    </citation>
    <scope>NUCLEOTIDE SEQUENCE [LARGE SCALE GENOMIC DNA]</scope>
    <source>
        <strain evidence="3 4">B</strain>
    </source>
</reference>
<dbReference type="OrthoDB" id="2745134at2759"/>
<dbReference type="InterPro" id="IPR045340">
    <property type="entry name" value="DUF6533"/>
</dbReference>
<sequence>MVSSTSSGSLSAYLSEIAQSRTADYCQLSANLIILYDYLITFGAEVDEIWASKRKTNCATIIFFVNRYNMLIQAIFWVVEYFVKWSSIKVCILFQIQPFISQLVFYLSWTTFSALRVSIFSRRGNRLTLLVLALGLVPFGTTIYSCTSQILWTSLSENECINDWNPPVALSDTCEIATRISLIFSDIIVLYATLSSCRTRARSPLKKLLIIDVFISPFYSQLTAYRWCCS</sequence>
<evidence type="ECO:0000313" key="4">
    <source>
        <dbReference type="Proteomes" id="UP000016930"/>
    </source>
</evidence>
<dbReference type="HOGENOM" id="CLU_1204645_0_0_1"/>
<keyword evidence="1" id="KW-0812">Transmembrane</keyword>
<feature type="transmembrane region" description="Helical" evidence="1">
    <location>
        <begin position="176"/>
        <end position="197"/>
    </location>
</feature>
<dbReference type="AlphaFoldDB" id="M2QFZ3"/>